<proteinExistence type="inferred from homology"/>
<evidence type="ECO:0000256" key="3">
    <source>
        <dbReference type="ARBA" id="ARBA00022516"/>
    </source>
</evidence>
<evidence type="ECO:0000313" key="11">
    <source>
        <dbReference type="Proteomes" id="UP001230654"/>
    </source>
</evidence>
<dbReference type="PROSITE" id="PS52004">
    <property type="entry name" value="KS3_2"/>
    <property type="match status" value="1"/>
</dbReference>
<dbReference type="InterPro" id="IPR029069">
    <property type="entry name" value="HotDog_dom_sf"/>
</dbReference>
<dbReference type="Pfam" id="PF00109">
    <property type="entry name" value="ketoacyl-synt"/>
    <property type="match status" value="2"/>
</dbReference>
<dbReference type="CDD" id="cd00833">
    <property type="entry name" value="PKS"/>
    <property type="match status" value="1"/>
</dbReference>
<dbReference type="SMART" id="SM00825">
    <property type="entry name" value="PKS_KS"/>
    <property type="match status" value="1"/>
</dbReference>
<accession>A0ABU0P2T9</accession>
<dbReference type="InterPro" id="IPR001227">
    <property type="entry name" value="Ac_transferase_dom_sf"/>
</dbReference>
<comment type="caution">
    <text evidence="10">The sequence shown here is derived from an EMBL/GenBank/DDBJ whole genome shotgun (WGS) entry which is preliminary data.</text>
</comment>
<dbReference type="InterPro" id="IPR020841">
    <property type="entry name" value="PKS_Beta-ketoAc_synthase_dom"/>
</dbReference>
<evidence type="ECO:0000256" key="1">
    <source>
        <dbReference type="ARBA" id="ARBA00005194"/>
    </source>
</evidence>
<dbReference type="InterPro" id="IPR014030">
    <property type="entry name" value="Ketoacyl_synth_N"/>
</dbReference>
<dbReference type="GO" id="GO:0016740">
    <property type="term" value="F:transferase activity"/>
    <property type="evidence" value="ECO:0007669"/>
    <property type="project" value="UniProtKB-KW"/>
</dbReference>
<name>A0ABU0P2T9_STRRH</name>
<dbReference type="SMART" id="SM00827">
    <property type="entry name" value="PKS_AT"/>
    <property type="match status" value="1"/>
</dbReference>
<dbReference type="PANTHER" id="PTHR43074:SF1">
    <property type="entry name" value="BETA-KETOACYL SYNTHASE FAMILY PROTEIN-RELATED"/>
    <property type="match status" value="1"/>
</dbReference>
<evidence type="ECO:0000256" key="4">
    <source>
        <dbReference type="ARBA" id="ARBA00022832"/>
    </source>
</evidence>
<dbReference type="RefSeq" id="WP_307167374.1">
    <property type="nucleotide sequence ID" value="NZ_JAUSWV010000002.1"/>
</dbReference>
<protein>
    <submittedName>
        <fullName evidence="10">Acyl transferase domain-containing protein/3-hydroxymyristoyl/3-hydroxydecanoyl-(Acyl carrier protein) dehydratase</fullName>
    </submittedName>
</protein>
<dbReference type="Gene3D" id="3.30.70.250">
    <property type="entry name" value="Malonyl-CoA ACP transacylase, ACP-binding"/>
    <property type="match status" value="1"/>
</dbReference>
<dbReference type="InterPro" id="IPR016039">
    <property type="entry name" value="Thiolase-like"/>
</dbReference>
<keyword evidence="8 10" id="KW-0808">Transferase</keyword>
<dbReference type="InterPro" id="IPR014043">
    <property type="entry name" value="Acyl_transferase_dom"/>
</dbReference>
<organism evidence="10 11">
    <name type="scientific">Streptomyces rishiriensis</name>
    <dbReference type="NCBI Taxonomy" id="68264"/>
    <lineage>
        <taxon>Bacteria</taxon>
        <taxon>Bacillati</taxon>
        <taxon>Actinomycetota</taxon>
        <taxon>Actinomycetes</taxon>
        <taxon>Kitasatosporales</taxon>
        <taxon>Streptomycetaceae</taxon>
        <taxon>Streptomyces</taxon>
    </lineage>
</organism>
<dbReference type="CDD" id="cd01287">
    <property type="entry name" value="FabA"/>
    <property type="match status" value="2"/>
</dbReference>
<dbReference type="SUPFAM" id="SSF52151">
    <property type="entry name" value="FabD/lysophospholipase-like"/>
    <property type="match status" value="1"/>
</dbReference>
<evidence type="ECO:0000259" key="9">
    <source>
        <dbReference type="PROSITE" id="PS52004"/>
    </source>
</evidence>
<dbReference type="InterPro" id="IPR052568">
    <property type="entry name" value="PKS-FAS_Synthase"/>
</dbReference>
<dbReference type="EMBL" id="JAUSWV010000002">
    <property type="protein sequence ID" value="MDQ0585711.1"/>
    <property type="molecule type" value="Genomic_DNA"/>
</dbReference>
<dbReference type="InterPro" id="IPR013114">
    <property type="entry name" value="FabA_FabZ"/>
</dbReference>
<keyword evidence="11" id="KW-1185">Reference proteome</keyword>
<dbReference type="Gene3D" id="3.40.47.10">
    <property type="match status" value="2"/>
</dbReference>
<evidence type="ECO:0000313" key="10">
    <source>
        <dbReference type="EMBL" id="MDQ0585711.1"/>
    </source>
</evidence>
<keyword evidence="6" id="KW-0275">Fatty acid biosynthesis</keyword>
<dbReference type="Gene3D" id="3.10.129.10">
    <property type="entry name" value="Hotdog Thioesterase"/>
    <property type="match status" value="4"/>
</dbReference>
<reference evidence="10 11" key="1">
    <citation type="submission" date="2023-07" db="EMBL/GenBank/DDBJ databases">
        <title>Comparative genomics of wheat-associated soil bacteria to identify genetic determinants of phenazine resistance.</title>
        <authorList>
            <person name="Mouncey N."/>
        </authorList>
    </citation>
    <scope>NUCLEOTIDE SEQUENCE [LARGE SCALE GENOMIC DNA]</scope>
    <source>
        <strain evidence="10 11">B2I6</strain>
    </source>
</reference>
<evidence type="ECO:0000256" key="2">
    <source>
        <dbReference type="ARBA" id="ARBA00006714"/>
    </source>
</evidence>
<dbReference type="Gene3D" id="3.40.366.10">
    <property type="entry name" value="Malonyl-Coenzyme A Acyl Carrier Protein, domain 2"/>
    <property type="match status" value="1"/>
</dbReference>
<keyword evidence="7" id="KW-0456">Lyase</keyword>
<keyword evidence="5" id="KW-0443">Lipid metabolism</keyword>
<dbReference type="PANTHER" id="PTHR43074">
    <property type="entry name" value="OMEGA-3 POLYUNSATURATED FATTY ACID SYNTHASE PFAB-RELATED"/>
    <property type="match status" value="1"/>
</dbReference>
<gene>
    <name evidence="10" type="ORF">QF030_007889</name>
</gene>
<dbReference type="Pfam" id="PF07977">
    <property type="entry name" value="FabA"/>
    <property type="match status" value="3"/>
</dbReference>
<dbReference type="InterPro" id="IPR014031">
    <property type="entry name" value="Ketoacyl_synth_C"/>
</dbReference>
<dbReference type="SUPFAM" id="SSF53901">
    <property type="entry name" value="Thiolase-like"/>
    <property type="match status" value="3"/>
</dbReference>
<evidence type="ECO:0000256" key="5">
    <source>
        <dbReference type="ARBA" id="ARBA00023098"/>
    </source>
</evidence>
<evidence type="ECO:0000256" key="8">
    <source>
        <dbReference type="RuleBase" id="RU003694"/>
    </source>
</evidence>
<sequence>MVFEPIAVVGRGCVFPDALDPDAFWDNIAARRCSLAPVPDGRWRLPHRWATGTVDDHLDRTWTDVGGYVRDFESVFDPTGFRVAPEEILGLDPLFHWVLYGARQALREAGHDGASARAGLVLGNLSYPTSAGSVFAEHVWLSERAPSLLSAMGRARPDARNRFSAGLPAQFAARALGLGAGAFALDAACASSLYAIKLACDRLHDGTADVMVAGGVNRADNLLLHVGFCSLSAVSRTSRSRPFHREADGLLAGEGAGFVALMRLRDALAQRSPVLGVIRGIGLSNDGRGRGLLSPAQEGQERAMRLAYAMAGVAPRTVSLVECHATGTPVGDVVEVRGMARVFADSADVPIGSVKSNVGHLLASAGAGGLLKVLGAMRAGVRPATLGAEDSLTELHGTPLRVLSESEPWSGRRRAAVSAFGFGGTNAHLIVDAWDGTDGATVAVPGIPRPPGTPLAIVALGARVGEGADTQDFCRAVLNGRRSGPASKIEVALPGLRMPPLAVQQALPQQILMLEAAREAVRNIRLPRERTMVVVGTEADTQNSRAGARWRAPSWLEEAGKAIGPDLVERVRDAFSAPMDAERVVGTLPNLVANRINTQLDLAGPGYTVSAGEASGLVALGLAARAIRAMEVDAALVGAVDLSCEAVHQAALRELGRETVTGDAAVVVVLKRLADARRDGDTVLALLDEEPADGPDVVLGNGLDAGFDPADLFGRAHAAQGLLAVAAAVTALRHRALPRRGGPADAHPGLRTAHVVMSPLDGPPVRVPVRAADTEPWADGPAPRLHVYSGVDRQTVLAALEAGTESREGPARLVLVSDGDPRAHRDAVRRWLAEGGVKPPGAAYRDAPVPGEVAFVFTNGSAAYPGMGREVLLALPSLGDAVAATYGNAVRRPTAVSAPTVLDQIWGAAQLAAVHVELSQKLLGLRPDAAIGYSSGESAALVALGAWRDVAALYQDTWDSGLFTSELTGELRGVRRAWERLGVDGDRWSSYLVTAPLERVHAALADERAVHLMAVNAPDVCVVGGESQACAAVMARLGTACAMPIAYDLAAHAPELSEVRDRWWNLHHRPTSAVPGVRFYSGATTRWYTPTAARAADAVTAQGLGTIDFAGTVEQAWADGVRVFVEHGPRSLCTGWIKRILGPREHVAVALDAQDRGLRQLTLAVAELVAAGVPVRAEALFGHLRAAAPAGTEDVPALTVPAHWEITLPSLEQPAVTMPRAPRLAPVPTRPAAGPVAADLVATAVGTEPQVTDARTLVARQIHRVTELHQDVLARHVQVHQRFLRARAQLSAALVHAAAGAAPSPPTPIVPPPAVPLPPVPLPAPVDKGRLSPLPEPVFDRLQLEHLASHPVSTLFGPKFAAQDGYEVQTRMPGPPMLLTDRVTGIDAVPAALADLGPEHATGTIRTETDVRLDSWYLDSTGRMPAGLVIEAGQADLLLISWLGIDLLNRGERAYRLLGCELTHHGSRPRAGETLRYEIHIDRHAEHGGVRLFFFHYDCYADGELRLSVRDGQAGFFTKAELDHSDGVRWDPADSPPAADVPLDPPAVRCTRPSFTAEQVLAFAGGRPADCFGAGWDITRSHVRSPRLDEGRLLLLHEVTEFDPAGGPWGRGYLRAETPVSPDDWFFEGHFDHDPCMPGTLMLQAGLQAMAFHLAALGFTVARDGWRFEPATERSYTVQCRGQVTPASERVVYEVFVHGVSAGPEPTLYADILGTVDGVKAFHAHNVALRLVPDWPLSHWRQLGGHREQTSGTPVPLASLGGLVGHRESKAVVEYEGFAFDYAALLSCAWGRPSEAFGSAARLFDGTRRIARLPGPPYHFMTRVVSVDGPQRGMRQGSRVVAEYDVPDEVWYFEQNGDQVMPFAVLMEIALQPCGWLAAYVGCPLTADIDLLFRNLDGTGTITGEVTPKTRIVRTEAELTTISRTGEMIIVSFAVRCSADGQDVFTLSTVFGFFPPSAFDHQIGLPVSETDRAALEEPCARTVDLTTSPARYFAGTPRLPGPMLLMLDRITGYWPDGGSAGLGRLRSEKDVDAGEWFFKAHFFQDPVQPGSLGIEAMCQLLQFYLIERGLTDDVPYPRFEPVMLDHEVIWKYRGQITPDNRLIRIDLEILEVAEDSRGRHAIAEARLWGDDMCLYHARGLGVRVVPGHGPSGAEATEETLDPAVETWTGDHCPTWTIPALPMMSVVDRLAQAAADHAGQKVVAVRDVQLRRWIPLAGPVRLRTEVAPAEAGLEVRLLMWREAATPALSRFEEVARGTVLVGAWPEHRPERFAPMPDAVAQPDPYASAELFHGPAFQYLTSLAIGATGSSGVAEVARGTVPRGCLHQGLLDALLQVIPSGSLWRWSSQIGDDVVGYPFRLVSLELFEALPETGETEIEARFGGFVTEEASPGPMSAVDIQLCVDGRVAAALRLINVLLPVGPLSRASLVERRDFLVRRRATAGVGLCRSVDGVTELLADEVDEVDWLRGTVAYAMGLPPGSRGRDHLEAVAVKDHVGRLTGVHPCDIEVSEDLRSARTASGNEHPVEVVRTGDRVTVRCGGER</sequence>
<dbReference type="Proteomes" id="UP001230654">
    <property type="component" value="Unassembled WGS sequence"/>
</dbReference>
<keyword evidence="4" id="KW-0276">Fatty acid metabolism</keyword>
<dbReference type="SUPFAM" id="SSF54637">
    <property type="entry name" value="Thioesterase/thiol ester dehydrase-isomerase"/>
    <property type="match status" value="4"/>
</dbReference>
<dbReference type="InterPro" id="IPR016035">
    <property type="entry name" value="Acyl_Trfase/lysoPLipase"/>
</dbReference>
<keyword evidence="3" id="KW-0444">Lipid biosynthesis</keyword>
<evidence type="ECO:0000256" key="6">
    <source>
        <dbReference type="ARBA" id="ARBA00023160"/>
    </source>
</evidence>
<dbReference type="InterPro" id="IPR010083">
    <property type="entry name" value="FabA"/>
</dbReference>
<dbReference type="Pfam" id="PF02801">
    <property type="entry name" value="Ketoacyl-synt_C"/>
    <property type="match status" value="1"/>
</dbReference>
<feature type="domain" description="Ketosynthase family 3 (KS3)" evidence="9">
    <location>
        <begin position="3"/>
        <end position="433"/>
    </location>
</feature>
<dbReference type="Gene3D" id="3.30.70.3290">
    <property type="match status" value="1"/>
</dbReference>
<evidence type="ECO:0000256" key="7">
    <source>
        <dbReference type="ARBA" id="ARBA00023239"/>
    </source>
</evidence>
<comment type="similarity">
    <text evidence="2">Belongs to the thioester dehydratase family. FabA subfamily.</text>
</comment>
<comment type="pathway">
    <text evidence="1">Lipid metabolism; fatty acid biosynthesis.</text>
</comment>
<comment type="similarity">
    <text evidence="8">Belongs to the thiolase-like superfamily. Beta-ketoacyl-ACP synthases family.</text>
</comment>